<dbReference type="Gene3D" id="3.90.1850.10">
    <property type="entry name" value="RNA-directed RNA polymerase lambda-3"/>
    <property type="match status" value="1"/>
</dbReference>
<dbReference type="Pfam" id="PF22209">
    <property type="entry name" value="CPV_RdRP_N"/>
    <property type="match status" value="1"/>
</dbReference>
<dbReference type="EMBL" id="MN764141">
    <property type="protein sequence ID" value="QNS31040.1"/>
    <property type="molecule type" value="Genomic_RNA"/>
</dbReference>
<feature type="domain" description="RNA-directed RNA polymerase N-terminal" evidence="1">
    <location>
        <begin position="66"/>
        <end position="322"/>
    </location>
</feature>
<dbReference type="Pfam" id="PF22212">
    <property type="entry name" value="CPV_RdRP_pol_dom"/>
    <property type="match status" value="2"/>
</dbReference>
<feature type="domain" description="RNA-directed RNA polymerase C-terminal" evidence="2">
    <location>
        <begin position="994"/>
        <end position="1279"/>
    </location>
</feature>
<dbReference type="InterPro" id="IPR054002">
    <property type="entry name" value="RdRP_C"/>
</dbReference>
<evidence type="ECO:0000259" key="2">
    <source>
        <dbReference type="Pfam" id="PF22213"/>
    </source>
</evidence>
<dbReference type="Pfam" id="PF22213">
    <property type="entry name" value="CPV_RdRP_C"/>
    <property type="match status" value="1"/>
</dbReference>
<proteinExistence type="predicted"/>
<sequence>MNRQPWTQETIDELQLHLRDFYQGKDHQFKFFKNQIALYYNVHKNDSIIKTPKGTLQSYRSPNLHSIHNPPPYVDQYKVDPVTMQPVEGEVDPYLVNLSANDVLNKYNTLRLKYELVGYIPTPQDAALEISLEMVKTMMEEKTCQVRTGTLVQNLMACLATANHDDKYSIALLFCHELLLPYDTLPFEEDGKINRFFEDSKIVTVLLPLLLISVTYLFMQEVTNTISPYHAQMYVDQLVKYGSINFQNKYLKSKNLLRGWFQITECSLNKYPIAQWTNTGKLSTPIYRTSPYREDTEAVAKFLKNLSDSDINDEIKQFVKDCMKINDPFERQKAYVVCRVLSSNGTYIASDPRITMQAAVGARIHDIPASIPIKKYVQLGQGSSPLEYDTRSIDLYRRMDNVAAPIISKATSLLEGTDFEGRVSSFWTSNSAGAVEIQKIDELHPLINAALGKRIVNAAANAGDFLDKVKLENAARAPKLQAARDAQQRRPRDVVMSPNAISFCHYPIYLAIDAMLTAYDTGASGKQVGNYKDLIPMLIWTGMLKYFKSFFSDVSGMDASILRPLTLLLYNYAIRVLAPLKIPVYGPFKTTVVNVITNESGTGENQEQLEVNALVHMMLSMLGIFDGKSTVLVAKPGPATGTLIKAVMKLHEKGETAPGAKYYLRGDTTPGKEIIYHTADQTFSSGLPETSTHHSVLLTLLVLVVKMKLYEKKGRLGIIDKHVHLGDDQAGLYQGSEDDIREAGEVMAEVFAEAGFELESASSTHFCEFLQQGAYLGRFLGYADRISPCSIERKTPTRDQLEAITSQKAILDDLSNRVEDPAPLYTFLKMIWFYSILPVSIRVDALVDIKSLIRSDMFQATKGRILIRVRSKKKDVELNYDSSDSAINEAVLMISNSSRAVAKENNKTLPLKDVIVAMTLFPPVTMCLTYGTMVIIPNDIVDVSGSIRMAPSCYTPPGELSDYWITLLSIPDDLYKAYNTERLEVKFARPETLMDVNYIKKMKLDVGYALAQILRKTRLTDMRSRQVTKDEKFQSQVNELGRRANYFGEDGPRISSYAATNRLRTSGLDVPEEYRYYMRNKVRIELTALTSADKERDYSMLKSELSSSILEFKRNSKCMSVTGRDFNKFMFRIFWKEGSILQSQSYKKLYSSVWLSTNVRFNTVAGLMFAGLGLEPSITSTEIRALAIISDRRSPWGTNAKFAEYVLSLSPVPSPSQLRDLCIANGMSERLQQQFLHNFYRSEHVTNSVFKNTVSPRLLFFWDGNTPPPKENYIVHPNGGESRDVRAFESLTAVFAMTMYPQMLITHKPYSVIGQRLRRQLDEDNRSRWV</sequence>
<accession>A0A7H1D336</accession>
<evidence type="ECO:0000259" key="1">
    <source>
        <dbReference type="Pfam" id="PF22209"/>
    </source>
</evidence>
<evidence type="ECO:0000313" key="3">
    <source>
        <dbReference type="EMBL" id="QNS31040.1"/>
    </source>
</evidence>
<protein>
    <submittedName>
        <fullName evidence="3">Replicase</fullName>
    </submittedName>
</protein>
<dbReference type="InterPro" id="IPR054006">
    <property type="entry name" value="RdRP_N"/>
</dbReference>
<organism evidence="3">
    <name type="scientific">Thrips tabaci associated reovirus 1</name>
    <dbReference type="NCBI Taxonomy" id="2771483"/>
    <lineage>
        <taxon>Viruses</taxon>
        <taxon>Riboviria</taxon>
        <taxon>Orthornavirae</taxon>
        <taxon>Duplornaviricota</taxon>
        <taxon>Resentoviricetes</taxon>
        <taxon>Reovirales</taxon>
    </lineage>
</organism>
<name>A0A7H1D336_9REOV</name>
<reference evidence="3" key="1">
    <citation type="submission" date="2019-11" db="EMBL/GenBank/DDBJ databases">
        <title>Complexity of the virome associated to tospovirus-transmitting thrips species.</title>
        <authorList>
            <person name="Chiapello M."/>
            <person name="Bosco L."/>
            <person name="Ciuffo M."/>
            <person name="Ottati S."/>
            <person name="Vallino M."/>
            <person name="Salem N."/>
            <person name="Rosa C."/>
            <person name="Tavella L."/>
            <person name="Turina M."/>
        </authorList>
    </citation>
    <scope>NUCLEOTIDE SEQUENCE</scope>
    <source>
        <strain evidence="3">THR-E_DN18567</strain>
    </source>
</reference>